<dbReference type="STRING" id="406818.XBJ1_2041"/>
<dbReference type="EMBL" id="FN667741">
    <property type="protein sequence ID" value="CBJ81167.1"/>
    <property type="molecule type" value="Genomic_DNA"/>
</dbReference>
<keyword evidence="1" id="KW-0472">Membrane</keyword>
<dbReference type="HOGENOM" id="CLU_3223948_0_0_6"/>
<evidence type="ECO:0000313" key="2">
    <source>
        <dbReference type="EMBL" id="CBJ81167.1"/>
    </source>
</evidence>
<sequence>MRDSGGLILSGWNFIITLVIITHKVIAFVFIPVDINFIPSFIPV</sequence>
<gene>
    <name evidence="2" type="ordered locus">XBJ1_2041</name>
</gene>
<dbReference type="AlphaFoldDB" id="D3V352"/>
<keyword evidence="1" id="KW-0812">Transmembrane</keyword>
<accession>D3V352</accession>
<dbReference type="Proteomes" id="UP000002045">
    <property type="component" value="Chromosome"/>
</dbReference>
<organism evidence="2 3">
    <name type="scientific">Xenorhabdus bovienii (strain SS-2004)</name>
    <name type="common">Xenorhabdus nematophila subsp. bovienii</name>
    <dbReference type="NCBI Taxonomy" id="406818"/>
    <lineage>
        <taxon>Bacteria</taxon>
        <taxon>Pseudomonadati</taxon>
        <taxon>Pseudomonadota</taxon>
        <taxon>Gammaproteobacteria</taxon>
        <taxon>Enterobacterales</taxon>
        <taxon>Morganellaceae</taxon>
        <taxon>Xenorhabdus</taxon>
    </lineage>
</organism>
<reference evidence="2 3" key="1">
    <citation type="journal article" date="2011" name="PLoS ONE">
        <title>The entomopathogenic bacterial endosymbionts xenorhabdus and photorhabdus: convergent lifestyles from divergent genomes.</title>
        <authorList>
            <person name="Chaston J.M."/>
            <person name="Suen G."/>
            <person name="Tucker S.L."/>
            <person name="Andersen A.W."/>
            <person name="Bhasin A."/>
            <person name="Bode E."/>
            <person name="Bode H.B."/>
            <person name="Brachmann A.O."/>
            <person name="Cowles C.E."/>
            <person name="Cowles K.N."/>
            <person name="Darby C."/>
            <person name="de Leon L."/>
            <person name="Drace K."/>
            <person name="Du Z."/>
            <person name="Givaudan A."/>
            <person name="Herbert Tran E.E."/>
            <person name="Jewell K.A."/>
            <person name="Knack J.J."/>
            <person name="Krasomil-Osterfeld K.C."/>
            <person name="Kukor R."/>
            <person name="Lanois A."/>
            <person name="Latreille P."/>
            <person name="Leimgruber N.K."/>
            <person name="Lipke C.M."/>
            <person name="Liu R."/>
            <person name="Lu X."/>
            <person name="Martens E.C."/>
            <person name="Marri P.R."/>
            <person name="Medigue C."/>
            <person name="Menard M.L."/>
            <person name="Miller N.M."/>
            <person name="Morales-Soto N."/>
            <person name="Norton S."/>
            <person name="Ogier J.C."/>
            <person name="Orchard S.S."/>
            <person name="Park D."/>
            <person name="Park Y."/>
            <person name="Qurollo B.A."/>
            <person name="Sugar D.R."/>
            <person name="Richards G.R."/>
            <person name="Rouy Z."/>
            <person name="Slominski B."/>
            <person name="Slominski K."/>
            <person name="Snyder H."/>
            <person name="Tjaden B.C."/>
            <person name="van der Hoeven R."/>
            <person name="Welch R.D."/>
            <person name="Wheeler C."/>
            <person name="Xiang B."/>
            <person name="Barbazuk B."/>
            <person name="Gaudriault S."/>
            <person name="Goodner B."/>
            <person name="Slater S.C."/>
            <person name="Forst S."/>
            <person name="Goldman B.S."/>
            <person name="Goodrich-Blair H."/>
        </authorList>
    </citation>
    <scope>NUCLEOTIDE SEQUENCE [LARGE SCALE GENOMIC DNA]</scope>
    <source>
        <strain evidence="2 3">SS-2004</strain>
    </source>
</reference>
<keyword evidence="1" id="KW-1133">Transmembrane helix</keyword>
<evidence type="ECO:0000256" key="1">
    <source>
        <dbReference type="SAM" id="Phobius"/>
    </source>
</evidence>
<evidence type="ECO:0000313" key="3">
    <source>
        <dbReference type="Proteomes" id="UP000002045"/>
    </source>
</evidence>
<proteinExistence type="predicted"/>
<protein>
    <submittedName>
        <fullName evidence="2">Uncharacterized protein</fullName>
    </submittedName>
</protein>
<feature type="transmembrane region" description="Helical" evidence="1">
    <location>
        <begin position="12"/>
        <end position="31"/>
    </location>
</feature>
<dbReference type="KEGG" id="xbo:XBJ1_2041"/>
<name>D3V352_XENBS</name>